<comment type="caution">
    <text evidence="1">The sequence shown here is derived from an EMBL/GenBank/DDBJ whole genome shotgun (WGS) entry which is preliminary data.</text>
</comment>
<evidence type="ECO:0000313" key="1">
    <source>
        <dbReference type="EMBL" id="KLU04872.1"/>
    </source>
</evidence>
<dbReference type="Proteomes" id="UP000036367">
    <property type="component" value="Unassembled WGS sequence"/>
</dbReference>
<proteinExistence type="predicted"/>
<dbReference type="AlphaFoldDB" id="A0A0J1BE46"/>
<keyword evidence="2" id="KW-1185">Reference proteome</keyword>
<reference evidence="1" key="1">
    <citation type="submission" date="2015-05" db="EMBL/GenBank/DDBJ databases">
        <title>Permanent draft genome of Rhodopirellula islandicus K833.</title>
        <authorList>
            <person name="Kizina J."/>
            <person name="Richter M."/>
            <person name="Glockner F.O."/>
            <person name="Harder J."/>
        </authorList>
    </citation>
    <scope>NUCLEOTIDE SEQUENCE [LARGE SCALE GENOMIC DNA]</scope>
    <source>
        <strain evidence="1">K833</strain>
    </source>
</reference>
<sequence length="41" mass="4749">MFADELVRDLGRRGEASLTTRMRKRGIRCGPSLMRRVVILM</sequence>
<organism evidence="1 2">
    <name type="scientific">Rhodopirellula islandica</name>
    <dbReference type="NCBI Taxonomy" id="595434"/>
    <lineage>
        <taxon>Bacteria</taxon>
        <taxon>Pseudomonadati</taxon>
        <taxon>Planctomycetota</taxon>
        <taxon>Planctomycetia</taxon>
        <taxon>Pirellulales</taxon>
        <taxon>Pirellulaceae</taxon>
        <taxon>Rhodopirellula</taxon>
    </lineage>
</organism>
<dbReference type="PATRIC" id="fig|595434.4.peg.2992"/>
<dbReference type="EMBL" id="LECT01000025">
    <property type="protein sequence ID" value="KLU04872.1"/>
    <property type="molecule type" value="Genomic_DNA"/>
</dbReference>
<gene>
    <name evidence="1" type="ORF">RISK_003140</name>
</gene>
<accession>A0A0J1BE46</accession>
<evidence type="ECO:0000313" key="2">
    <source>
        <dbReference type="Proteomes" id="UP000036367"/>
    </source>
</evidence>
<name>A0A0J1BE46_RHOIS</name>
<protein>
    <submittedName>
        <fullName evidence="1">Uncharacterized protein</fullName>
    </submittedName>
</protein>